<organism evidence="3 4">
    <name type="scientific">Methylomonas lenta</name>
    <dbReference type="NCBI Taxonomy" id="980561"/>
    <lineage>
        <taxon>Bacteria</taxon>
        <taxon>Pseudomonadati</taxon>
        <taxon>Pseudomonadota</taxon>
        <taxon>Gammaproteobacteria</taxon>
        <taxon>Methylococcales</taxon>
        <taxon>Methylococcaceae</taxon>
        <taxon>Methylomonas</taxon>
    </lineage>
</organism>
<dbReference type="Gene3D" id="3.30.70.1070">
    <property type="entry name" value="Sporulation related repeat"/>
    <property type="match status" value="1"/>
</dbReference>
<dbReference type="InterPro" id="IPR003593">
    <property type="entry name" value="AAA+_ATPase"/>
</dbReference>
<dbReference type="STRING" id="980561.A1359_14740"/>
<evidence type="ECO:0000313" key="4">
    <source>
        <dbReference type="Proteomes" id="UP000078476"/>
    </source>
</evidence>
<name>A0A177N0A4_9GAMM</name>
<evidence type="ECO:0000313" key="3">
    <source>
        <dbReference type="EMBL" id="OAI11398.1"/>
    </source>
</evidence>
<dbReference type="InterPro" id="IPR049945">
    <property type="entry name" value="AAA_22"/>
</dbReference>
<dbReference type="SMART" id="SM00382">
    <property type="entry name" value="AAA"/>
    <property type="match status" value="1"/>
</dbReference>
<keyword evidence="1" id="KW-0472">Membrane</keyword>
<gene>
    <name evidence="3" type="ORF">A1359_14740</name>
</gene>
<accession>A0A177N0A4</accession>
<evidence type="ECO:0000259" key="2">
    <source>
        <dbReference type="PROSITE" id="PS51724"/>
    </source>
</evidence>
<dbReference type="InterPro" id="IPR036680">
    <property type="entry name" value="SPOR-like_sf"/>
</dbReference>
<reference evidence="3 4" key="1">
    <citation type="submission" date="2016-03" db="EMBL/GenBank/DDBJ databases">
        <authorList>
            <person name="Ploux O."/>
        </authorList>
    </citation>
    <scope>NUCLEOTIDE SEQUENCE [LARGE SCALE GENOMIC DNA]</scope>
    <source>
        <strain evidence="3 4">R-45370</strain>
    </source>
</reference>
<dbReference type="PANTHER" id="PTHR35894:SF1">
    <property type="entry name" value="PHOSPHORIBULOKINASE _ URIDINE KINASE FAMILY"/>
    <property type="match status" value="1"/>
</dbReference>
<evidence type="ECO:0000256" key="1">
    <source>
        <dbReference type="SAM" id="Phobius"/>
    </source>
</evidence>
<dbReference type="Proteomes" id="UP000078476">
    <property type="component" value="Unassembled WGS sequence"/>
</dbReference>
<keyword evidence="4" id="KW-1185">Reference proteome</keyword>
<comment type="caution">
    <text evidence="3">The sequence shown here is derived from an EMBL/GenBank/DDBJ whole genome shotgun (WGS) entry which is preliminary data.</text>
</comment>
<keyword evidence="1" id="KW-0812">Transmembrane</keyword>
<dbReference type="Gene3D" id="3.40.50.300">
    <property type="entry name" value="P-loop containing nucleotide triphosphate hydrolases"/>
    <property type="match status" value="1"/>
</dbReference>
<dbReference type="PANTHER" id="PTHR35894">
    <property type="entry name" value="GENERAL SECRETION PATHWAY PROTEIN A-RELATED"/>
    <property type="match status" value="1"/>
</dbReference>
<feature type="domain" description="SPOR" evidence="2">
    <location>
        <begin position="405"/>
        <end position="487"/>
    </location>
</feature>
<protein>
    <recommendedName>
        <fullName evidence="2">SPOR domain-containing protein</fullName>
    </recommendedName>
</protein>
<dbReference type="Pfam" id="PF13401">
    <property type="entry name" value="AAA_22"/>
    <property type="match status" value="1"/>
</dbReference>
<dbReference type="GO" id="GO:0042834">
    <property type="term" value="F:peptidoglycan binding"/>
    <property type="evidence" value="ECO:0007669"/>
    <property type="project" value="InterPro"/>
</dbReference>
<keyword evidence="1" id="KW-1133">Transmembrane helix</keyword>
<dbReference type="InterPro" id="IPR007730">
    <property type="entry name" value="SPOR-like_dom"/>
</dbReference>
<proteinExistence type="predicted"/>
<dbReference type="GO" id="GO:0016887">
    <property type="term" value="F:ATP hydrolysis activity"/>
    <property type="evidence" value="ECO:0007669"/>
    <property type="project" value="InterPro"/>
</dbReference>
<dbReference type="CDD" id="cd00009">
    <property type="entry name" value="AAA"/>
    <property type="match status" value="1"/>
</dbReference>
<dbReference type="PROSITE" id="PS51724">
    <property type="entry name" value="SPOR"/>
    <property type="match status" value="1"/>
</dbReference>
<sequence length="495" mass="53950">MLDNDTFTYSYQKNPTHAVKSRLSERTLITADRSQKLDLLTHLLTNLQQSLIVCGPAGIGKTTLIQTLEECQKEIWPICILQGSSALSFESVVTQLSRFLNLSNANVRFDLSSLRAFCEKQKVILIIDDAEDLVPGLIGEIMDFADSLAGLRLVLSMNNDTFQDKISTDSAINDCHVIEIPPLSQRQCLEYLQNLSAQPDTQLSFNAITDALVENLYQETQGIPGKLLAQLPKLNQVQTGQSRRYGLWIGVIAIIAAAGFAAKSTLPPTVLEELFSQPTIKPAATPTQPIAEVKDSEANRLSSASDFVSAPFLTEATSIPAVIAPAMNSASIENKTVQVGVTEPKVVDQATAEVAAIEQPAAEIDTLKAESSTAEAHLPIPEVKSAPPAPIKTTSSDDDLEWIMAQPGKNYTVQIMTLSSKAAATHFIKKNSAYSDSLKYYAIGKSGQERYVIIYGSFLSAIDAMKQKSTMPNDFNNGLIKRFNVVQKQSRRPAQ</sequence>
<dbReference type="AlphaFoldDB" id="A0A177N0A4"/>
<feature type="transmembrane region" description="Helical" evidence="1">
    <location>
        <begin position="245"/>
        <end position="262"/>
    </location>
</feature>
<dbReference type="SUPFAM" id="SSF52540">
    <property type="entry name" value="P-loop containing nucleoside triphosphate hydrolases"/>
    <property type="match status" value="1"/>
</dbReference>
<dbReference type="RefSeq" id="WP_066985978.1">
    <property type="nucleotide sequence ID" value="NZ_LUUI01000142.1"/>
</dbReference>
<dbReference type="OrthoDB" id="6189127at2"/>
<dbReference type="InterPro" id="IPR052026">
    <property type="entry name" value="ExeA_AAA_ATPase_DNA-bind"/>
</dbReference>
<dbReference type="EMBL" id="LUUI01000142">
    <property type="protein sequence ID" value="OAI11398.1"/>
    <property type="molecule type" value="Genomic_DNA"/>
</dbReference>
<dbReference type="InterPro" id="IPR027417">
    <property type="entry name" value="P-loop_NTPase"/>
</dbReference>